<evidence type="ECO:0000256" key="4">
    <source>
        <dbReference type="ARBA" id="ARBA00023136"/>
    </source>
</evidence>
<dbReference type="STRING" id="156976.AK829_08415"/>
<comment type="subcellular location">
    <subcellularLocation>
        <location evidence="1">Endomembrane system</location>
        <topology evidence="1">Multi-pass membrane protein</topology>
    </subcellularLocation>
</comment>
<dbReference type="EMBL" id="CP012342">
    <property type="protein sequence ID" value="AKV59171.1"/>
    <property type="molecule type" value="Genomic_DNA"/>
</dbReference>
<keyword evidence="6" id="KW-1185">Reference proteome</keyword>
<dbReference type="PATRIC" id="fig|156976.3.peg.1681"/>
<dbReference type="InterPro" id="IPR003807">
    <property type="entry name" value="DUF202"/>
</dbReference>
<evidence type="ECO:0000256" key="2">
    <source>
        <dbReference type="ARBA" id="ARBA00022692"/>
    </source>
</evidence>
<gene>
    <name evidence="5" type="ORF">AK829_08415</name>
</gene>
<evidence type="ECO:0000256" key="1">
    <source>
        <dbReference type="ARBA" id="ARBA00004127"/>
    </source>
</evidence>
<organism evidence="5 6">
    <name type="scientific">Corynebacterium riegelii</name>
    <dbReference type="NCBI Taxonomy" id="156976"/>
    <lineage>
        <taxon>Bacteria</taxon>
        <taxon>Bacillati</taxon>
        <taxon>Actinomycetota</taxon>
        <taxon>Actinomycetes</taxon>
        <taxon>Mycobacteriales</taxon>
        <taxon>Corynebacteriaceae</taxon>
        <taxon>Corynebacterium</taxon>
    </lineage>
</organism>
<dbReference type="AlphaFoldDB" id="A0A0K1RDC6"/>
<dbReference type="RefSeq" id="WP_052205443.1">
    <property type="nucleotide sequence ID" value="NZ_BAAAGW010000015.1"/>
</dbReference>
<dbReference type="KEGG" id="crie:AK829_08415"/>
<protein>
    <submittedName>
        <fullName evidence="5">Uncharacterized protein</fullName>
    </submittedName>
</protein>
<evidence type="ECO:0000313" key="6">
    <source>
        <dbReference type="Proteomes" id="UP000060016"/>
    </source>
</evidence>
<keyword evidence="2" id="KW-0812">Transmembrane</keyword>
<keyword evidence="4" id="KW-0472">Membrane</keyword>
<evidence type="ECO:0000313" key="5">
    <source>
        <dbReference type="EMBL" id="AKV59171.1"/>
    </source>
</evidence>
<dbReference type="GO" id="GO:0012505">
    <property type="term" value="C:endomembrane system"/>
    <property type="evidence" value="ECO:0007669"/>
    <property type="project" value="UniProtKB-SubCell"/>
</dbReference>
<sequence>MPRSGRLLPSQAPLQAHEDPGLQPERTSMSWARTAMAMLVVSLTLLRWADAYGPAIFALITVLVVCAIYVVSSNRADYLRDVHGIQNESLSPNIARVMVMVFAVTLLGLGAVVLVLTR</sequence>
<name>A0A0K1RDC6_9CORY</name>
<dbReference type="Pfam" id="PF02656">
    <property type="entry name" value="DUF202"/>
    <property type="match status" value="1"/>
</dbReference>
<accession>A0A0K1RDC6</accession>
<proteinExistence type="predicted"/>
<reference evidence="5 6" key="1">
    <citation type="submission" date="2015-08" db="EMBL/GenBank/DDBJ databases">
        <authorList>
            <person name="Babu N.S."/>
            <person name="Beckwith C.J."/>
            <person name="Beseler K.G."/>
            <person name="Brison A."/>
            <person name="Carone J.V."/>
            <person name="Caskin T.P."/>
            <person name="Diamond M."/>
            <person name="Durham M.E."/>
            <person name="Foxe J.M."/>
            <person name="Go M."/>
            <person name="Henderson B.A."/>
            <person name="Jones I.B."/>
            <person name="McGettigan J.A."/>
            <person name="Micheletti S.J."/>
            <person name="Nasrallah M.E."/>
            <person name="Ortiz D."/>
            <person name="Piller C.R."/>
            <person name="Privatt S.R."/>
            <person name="Schneider S.L."/>
            <person name="Sharp S."/>
            <person name="Smith T.C."/>
            <person name="Stanton J.D."/>
            <person name="Ullery H.E."/>
            <person name="Wilson R.J."/>
            <person name="Serrano M.G."/>
            <person name="Buck G."/>
            <person name="Lee V."/>
            <person name="Wang Y."/>
            <person name="Carvalho R."/>
            <person name="Voegtly L."/>
            <person name="Shi R."/>
            <person name="Duckworth R."/>
            <person name="Johnson A."/>
            <person name="Loviza R."/>
            <person name="Walstead R."/>
            <person name="Shah Z."/>
            <person name="Kiflezghi M."/>
            <person name="Wade K."/>
            <person name="Ball S.L."/>
            <person name="Bradley K.W."/>
            <person name="Asai D.J."/>
            <person name="Bowman C.A."/>
            <person name="Russell D.A."/>
            <person name="Pope W.H."/>
            <person name="Jacobs-Sera D."/>
            <person name="Hendrix R.W."/>
            <person name="Hatfull G.F."/>
        </authorList>
    </citation>
    <scope>NUCLEOTIDE SEQUENCE [LARGE SCALE GENOMIC DNA]</scope>
    <source>
        <strain evidence="5 6">PUDD_83A45</strain>
    </source>
</reference>
<keyword evidence="3" id="KW-1133">Transmembrane helix</keyword>
<dbReference type="Proteomes" id="UP000060016">
    <property type="component" value="Chromosome"/>
</dbReference>
<evidence type="ECO:0000256" key="3">
    <source>
        <dbReference type="ARBA" id="ARBA00022989"/>
    </source>
</evidence>